<comment type="caution">
    <text evidence="2">The sequence shown here is derived from an EMBL/GenBank/DDBJ whole genome shotgun (WGS) entry which is preliminary data.</text>
</comment>
<name>A0A815LTQ0_9BILA</name>
<organism evidence="2 4">
    <name type="scientific">Adineta steineri</name>
    <dbReference type="NCBI Taxonomy" id="433720"/>
    <lineage>
        <taxon>Eukaryota</taxon>
        <taxon>Metazoa</taxon>
        <taxon>Spiralia</taxon>
        <taxon>Gnathifera</taxon>
        <taxon>Rotifera</taxon>
        <taxon>Eurotatoria</taxon>
        <taxon>Bdelloidea</taxon>
        <taxon>Adinetida</taxon>
        <taxon>Adinetidae</taxon>
        <taxon>Adineta</taxon>
    </lineage>
</organism>
<dbReference type="EMBL" id="CAJNOE010001318">
    <property type="protein sequence ID" value="CAF1412117.1"/>
    <property type="molecule type" value="Genomic_DNA"/>
</dbReference>
<dbReference type="AlphaFoldDB" id="A0A815LTQ0"/>
<keyword evidence="1" id="KW-0812">Transmembrane</keyword>
<reference evidence="2" key="1">
    <citation type="submission" date="2021-02" db="EMBL/GenBank/DDBJ databases">
        <authorList>
            <person name="Nowell W R."/>
        </authorList>
    </citation>
    <scope>NUCLEOTIDE SEQUENCE</scope>
</reference>
<sequence>MIGSPPPTDDILRLWIYCISGFITVIFLMIMICSIVCRQECLDRASRRKAREHQYNRLQEWQQQVNSFPNLTHRPASDILAELGIGQYQPQSV</sequence>
<dbReference type="Proteomes" id="UP000663868">
    <property type="component" value="Unassembled WGS sequence"/>
</dbReference>
<evidence type="ECO:0000313" key="4">
    <source>
        <dbReference type="Proteomes" id="UP000663860"/>
    </source>
</evidence>
<evidence type="ECO:0000313" key="2">
    <source>
        <dbReference type="EMBL" id="CAF1412117.1"/>
    </source>
</evidence>
<feature type="transmembrane region" description="Helical" evidence="1">
    <location>
        <begin position="14"/>
        <end position="37"/>
    </location>
</feature>
<evidence type="ECO:0000256" key="1">
    <source>
        <dbReference type="SAM" id="Phobius"/>
    </source>
</evidence>
<accession>A0A815LTQ0</accession>
<gene>
    <name evidence="2" type="ORF">IZO911_LOCUS40137</name>
    <name evidence="3" type="ORF">KXQ929_LOCUS30751</name>
</gene>
<keyword evidence="1" id="KW-0472">Membrane</keyword>
<keyword evidence="1" id="KW-1133">Transmembrane helix</keyword>
<dbReference type="EMBL" id="CAJOBB010003400">
    <property type="protein sequence ID" value="CAF4038365.1"/>
    <property type="molecule type" value="Genomic_DNA"/>
</dbReference>
<evidence type="ECO:0000313" key="3">
    <source>
        <dbReference type="EMBL" id="CAF4038365.1"/>
    </source>
</evidence>
<proteinExistence type="predicted"/>
<protein>
    <submittedName>
        <fullName evidence="2">Uncharacterized protein</fullName>
    </submittedName>
</protein>
<dbReference type="Proteomes" id="UP000663860">
    <property type="component" value="Unassembled WGS sequence"/>
</dbReference>